<gene>
    <name evidence="2" type="ORF">HMPREF1541_05872</name>
</gene>
<accession>W2RSZ8</accession>
<dbReference type="HOGENOM" id="CLU_1865044_0_0_1"/>
<dbReference type="RefSeq" id="XP_008718431.1">
    <property type="nucleotide sequence ID" value="XM_008720209.1"/>
</dbReference>
<dbReference type="Proteomes" id="UP000030752">
    <property type="component" value="Unassembled WGS sequence"/>
</dbReference>
<evidence type="ECO:0000313" key="2">
    <source>
        <dbReference type="EMBL" id="ETN39646.1"/>
    </source>
</evidence>
<keyword evidence="3" id="KW-1185">Reference proteome</keyword>
<sequence>MPQYQKSKTPNGHPPDPVPPLSDEVIYARYKLAEDLFVVNNRPTVLAICQELRDPCNSYGMNQVRLACVNLLTAICLPFDIARGADHAQAVEDFYALIDNDEFRYSINHPALSAQRAPCCTDERPHEQLKGERTVPP</sequence>
<dbReference type="VEuPathDB" id="FungiDB:HMPREF1541_05872"/>
<dbReference type="AlphaFoldDB" id="W2RSZ8"/>
<dbReference type="GeneID" id="19973211"/>
<dbReference type="InParanoid" id="W2RSZ8"/>
<feature type="region of interest" description="Disordered" evidence="1">
    <location>
        <begin position="1"/>
        <end position="20"/>
    </location>
</feature>
<reference evidence="2 3" key="1">
    <citation type="submission" date="2013-03" db="EMBL/GenBank/DDBJ databases">
        <title>The Genome Sequence of Phialophora europaea CBS 101466.</title>
        <authorList>
            <consortium name="The Broad Institute Genomics Platform"/>
            <person name="Cuomo C."/>
            <person name="de Hoog S."/>
            <person name="Gorbushina A."/>
            <person name="Walker B."/>
            <person name="Young S.K."/>
            <person name="Zeng Q."/>
            <person name="Gargeya S."/>
            <person name="Fitzgerald M."/>
            <person name="Haas B."/>
            <person name="Abouelleil A."/>
            <person name="Allen A.W."/>
            <person name="Alvarado L."/>
            <person name="Arachchi H.M."/>
            <person name="Berlin A.M."/>
            <person name="Chapman S.B."/>
            <person name="Gainer-Dewar J."/>
            <person name="Goldberg J."/>
            <person name="Griggs A."/>
            <person name="Gujja S."/>
            <person name="Hansen M."/>
            <person name="Howarth C."/>
            <person name="Imamovic A."/>
            <person name="Ireland A."/>
            <person name="Larimer J."/>
            <person name="McCowan C."/>
            <person name="Murphy C."/>
            <person name="Pearson M."/>
            <person name="Poon T.W."/>
            <person name="Priest M."/>
            <person name="Roberts A."/>
            <person name="Saif S."/>
            <person name="Shea T."/>
            <person name="Sisk P."/>
            <person name="Sykes S."/>
            <person name="Wortman J."/>
            <person name="Nusbaum C."/>
            <person name="Birren B."/>
        </authorList>
    </citation>
    <scope>NUCLEOTIDE SEQUENCE [LARGE SCALE GENOMIC DNA]</scope>
    <source>
        <strain evidence="2 3">CBS 101466</strain>
    </source>
</reference>
<proteinExistence type="predicted"/>
<protein>
    <submittedName>
        <fullName evidence="2">Uncharacterized protein</fullName>
    </submittedName>
</protein>
<evidence type="ECO:0000313" key="3">
    <source>
        <dbReference type="Proteomes" id="UP000030752"/>
    </source>
</evidence>
<name>W2RSZ8_CYPE1</name>
<dbReference type="EMBL" id="KB822721">
    <property type="protein sequence ID" value="ETN39646.1"/>
    <property type="molecule type" value="Genomic_DNA"/>
</dbReference>
<feature type="compositionally biased region" description="Polar residues" evidence="1">
    <location>
        <begin position="1"/>
        <end position="10"/>
    </location>
</feature>
<evidence type="ECO:0000256" key="1">
    <source>
        <dbReference type="SAM" id="MobiDB-lite"/>
    </source>
</evidence>
<organism evidence="2 3">
    <name type="scientific">Cyphellophora europaea (strain CBS 101466)</name>
    <name type="common">Phialophora europaea</name>
    <dbReference type="NCBI Taxonomy" id="1220924"/>
    <lineage>
        <taxon>Eukaryota</taxon>
        <taxon>Fungi</taxon>
        <taxon>Dikarya</taxon>
        <taxon>Ascomycota</taxon>
        <taxon>Pezizomycotina</taxon>
        <taxon>Eurotiomycetes</taxon>
        <taxon>Chaetothyriomycetidae</taxon>
        <taxon>Chaetothyriales</taxon>
        <taxon>Cyphellophoraceae</taxon>
        <taxon>Cyphellophora</taxon>
    </lineage>
</organism>